<dbReference type="EMBL" id="JAODWD010000004">
    <property type="protein sequence ID" value="MCT7660347.1"/>
    <property type="molecule type" value="Genomic_DNA"/>
</dbReference>
<dbReference type="Gene3D" id="3.30.9.10">
    <property type="entry name" value="D-Amino Acid Oxidase, subunit A, domain 2"/>
    <property type="match status" value="1"/>
</dbReference>
<proteinExistence type="predicted"/>
<organism evidence="4 5">
    <name type="scientific">Mycobacterium deserti</name>
    <dbReference type="NCBI Taxonomy" id="2978347"/>
    <lineage>
        <taxon>Bacteria</taxon>
        <taxon>Bacillati</taxon>
        <taxon>Actinomycetota</taxon>
        <taxon>Actinomycetes</taxon>
        <taxon>Mycobacteriales</taxon>
        <taxon>Mycobacteriaceae</taxon>
        <taxon>Mycobacterium</taxon>
    </lineage>
</organism>
<sequence>MPLSSESSRVPVVIVGAGPTGVTAAILLAQYGIKSLVLDRWDDVYPQPRAVHLDDEVYRILDRLGLAESFAAISRPARGLQLLDKHLNVLAEFQRDSAPGRQGFPQANMFDQPELESLLRAQMKRHAAVTFRGNVEVTSVSPDESGPARVLFTDKDTGTEHAVRADFVLGCDGANSLVRSDIGAHMDDLRFEQRWLVIDVDTDADLGQWEGVHQVCDSTRAATYMRIGPTRYRWEFRLLDEESAADFDAIERVMPLITPWVADTPIDRLDLIRVTEYTFRAQLASRWRRGNVFILGDAAHLTPPFIGQGMGAGVRDAMNLTWKISGVLAGTLSPTVLDTYEQERKRHVRALIRLTLAIGWTMTAGGDIGDLIRRAVVPRLHLLPGLRTRVVDSRTPPLRRSALVVKTPAFRPLAGTLSPNAVVGPNVRLNDVTSNRFALVSKALLDSREREMLERRGAVVVHADSGSELAEWLDRGHATAAIIRPDMTVMRAGRSVATLCRRVPVFTPPPPPPTSTADSPESKRVADA</sequence>
<keyword evidence="1" id="KW-0560">Oxidoreductase</keyword>
<evidence type="ECO:0000256" key="1">
    <source>
        <dbReference type="ARBA" id="ARBA00023002"/>
    </source>
</evidence>
<dbReference type="Pfam" id="PF01494">
    <property type="entry name" value="FAD_binding_3"/>
    <property type="match status" value="1"/>
</dbReference>
<dbReference type="InterPro" id="IPR050631">
    <property type="entry name" value="PheA/TfdB_FAD_monoxygenase"/>
</dbReference>
<dbReference type="PANTHER" id="PTHR43476:SF3">
    <property type="entry name" value="FAD-BINDING MONOOXYGENASE"/>
    <property type="match status" value="1"/>
</dbReference>
<name>A0ABT2MDK3_9MYCO</name>
<dbReference type="PANTHER" id="PTHR43476">
    <property type="entry name" value="3-(3-HYDROXY-PHENYL)PROPIONATE/3-HYDROXYCINNAMIC ACID HYDROXYLASE"/>
    <property type="match status" value="1"/>
</dbReference>
<dbReference type="SUPFAM" id="SSF51905">
    <property type="entry name" value="FAD/NAD(P)-binding domain"/>
    <property type="match status" value="1"/>
</dbReference>
<comment type="caution">
    <text evidence="4">The sequence shown here is derived from an EMBL/GenBank/DDBJ whole genome shotgun (WGS) entry which is preliminary data.</text>
</comment>
<protein>
    <submittedName>
        <fullName evidence="4">Bifunctional 3-(3-hydroxy-phenyl)propionate/3-hydroxycinnamic acid hydroxylase</fullName>
    </submittedName>
</protein>
<evidence type="ECO:0000259" key="3">
    <source>
        <dbReference type="Pfam" id="PF01494"/>
    </source>
</evidence>
<dbReference type="Proteomes" id="UP001206639">
    <property type="component" value="Unassembled WGS sequence"/>
</dbReference>
<accession>A0ABT2MDK3</accession>
<evidence type="ECO:0000256" key="2">
    <source>
        <dbReference type="SAM" id="MobiDB-lite"/>
    </source>
</evidence>
<dbReference type="PRINTS" id="PR00420">
    <property type="entry name" value="RNGMNOXGNASE"/>
</dbReference>
<dbReference type="InterPro" id="IPR002938">
    <property type="entry name" value="FAD-bd"/>
</dbReference>
<dbReference type="Gene3D" id="3.50.50.60">
    <property type="entry name" value="FAD/NAD(P)-binding domain"/>
    <property type="match status" value="1"/>
</dbReference>
<feature type="region of interest" description="Disordered" evidence="2">
    <location>
        <begin position="504"/>
        <end position="528"/>
    </location>
</feature>
<feature type="domain" description="FAD-binding" evidence="3">
    <location>
        <begin position="10"/>
        <end position="353"/>
    </location>
</feature>
<evidence type="ECO:0000313" key="5">
    <source>
        <dbReference type="Proteomes" id="UP001206639"/>
    </source>
</evidence>
<dbReference type="InterPro" id="IPR036188">
    <property type="entry name" value="FAD/NAD-bd_sf"/>
</dbReference>
<evidence type="ECO:0000313" key="4">
    <source>
        <dbReference type="EMBL" id="MCT7660347.1"/>
    </source>
</evidence>
<dbReference type="NCBIfam" id="NF004829">
    <property type="entry name" value="PRK06183.1-3"/>
    <property type="match status" value="1"/>
</dbReference>
<reference evidence="5" key="1">
    <citation type="submission" date="2023-07" db="EMBL/GenBank/DDBJ databases">
        <authorList>
            <person name="Deng Y."/>
            <person name="Zhang Y.-Q."/>
        </authorList>
    </citation>
    <scope>NUCLEOTIDE SEQUENCE [LARGE SCALE GENOMIC DNA]</scope>
    <source>
        <strain evidence="5">CPCC 205710</strain>
    </source>
</reference>
<dbReference type="RefSeq" id="WP_260994396.1">
    <property type="nucleotide sequence ID" value="NZ_JAODWD010000004.1"/>
</dbReference>
<gene>
    <name evidence="4" type="ORF">N4S67_18195</name>
</gene>
<keyword evidence="5" id="KW-1185">Reference proteome</keyword>